<accession>A0A699QG90</accession>
<name>A0A699QG90_TANCI</name>
<organism evidence="1">
    <name type="scientific">Tanacetum cinerariifolium</name>
    <name type="common">Dalmatian daisy</name>
    <name type="synonym">Chrysanthemum cinerariifolium</name>
    <dbReference type="NCBI Taxonomy" id="118510"/>
    <lineage>
        <taxon>Eukaryota</taxon>
        <taxon>Viridiplantae</taxon>
        <taxon>Streptophyta</taxon>
        <taxon>Embryophyta</taxon>
        <taxon>Tracheophyta</taxon>
        <taxon>Spermatophyta</taxon>
        <taxon>Magnoliopsida</taxon>
        <taxon>eudicotyledons</taxon>
        <taxon>Gunneridae</taxon>
        <taxon>Pentapetalae</taxon>
        <taxon>asterids</taxon>
        <taxon>campanulids</taxon>
        <taxon>Asterales</taxon>
        <taxon>Asteraceae</taxon>
        <taxon>Asteroideae</taxon>
        <taxon>Anthemideae</taxon>
        <taxon>Anthemidinae</taxon>
        <taxon>Tanacetum</taxon>
    </lineage>
</organism>
<comment type="caution">
    <text evidence="1">The sequence shown here is derived from an EMBL/GenBank/DDBJ whole genome shotgun (WGS) entry which is preliminary data.</text>
</comment>
<gene>
    <name evidence="1" type="ORF">Tci_835823</name>
</gene>
<dbReference type="AlphaFoldDB" id="A0A699QG90"/>
<proteinExistence type="predicted"/>
<evidence type="ECO:0008006" key="2">
    <source>
        <dbReference type="Google" id="ProtNLM"/>
    </source>
</evidence>
<dbReference type="EMBL" id="BKCJ010999823">
    <property type="protein sequence ID" value="GFC63853.1"/>
    <property type="molecule type" value="Genomic_DNA"/>
</dbReference>
<protein>
    <recommendedName>
        <fullName evidence="2">Reverse transcriptase domain-containing protein</fullName>
    </recommendedName>
</protein>
<feature type="non-terminal residue" evidence="1">
    <location>
        <position position="163"/>
    </location>
</feature>
<evidence type="ECO:0000313" key="1">
    <source>
        <dbReference type="EMBL" id="GFC63853.1"/>
    </source>
</evidence>
<reference evidence="1" key="1">
    <citation type="journal article" date="2019" name="Sci. Rep.">
        <title>Draft genome of Tanacetum cinerariifolium, the natural source of mosquito coil.</title>
        <authorList>
            <person name="Yamashiro T."/>
            <person name="Shiraishi A."/>
            <person name="Satake H."/>
            <person name="Nakayama K."/>
        </authorList>
    </citation>
    <scope>NUCLEOTIDE SEQUENCE</scope>
</reference>
<sequence>MHLPGLYEVPTSVFQGALTWWNSHIRIVGRLQTRGSLKTLPETTKADSSLLKGKMWQGHMLHDLVIGNSMQGLDLCAPNAISMMTVHILQDATSATGLATYLVTVGARQMPMLPTIRGVMGVGNKMHKAFPLPGESSHWQYKFPLPVEGVPTAKRMEIPLPGV</sequence>